<dbReference type="AlphaFoldDB" id="A0A9W8NP37"/>
<dbReference type="InterPro" id="IPR002877">
    <property type="entry name" value="RNA_MeTrfase_FtsJ_dom"/>
</dbReference>
<sequence>MASSPGQGEGNDPPYWLSQAAREPNVGIPSVPVLHDKRVSRIDKISHYLSGQSSIFQTLMDLRVEGSQHPDKERFFNTMKIIGREIQSATSFFSIPPHNGRLPLRILDMGMAPGAFLQLAMEENPDAMAHAFSLPVENGGLEVQVALDSNAVTIELVDVNMLAVDLGVDVIPQYHPDANKFSPRKLYPHDTFHLAICDAQVPSSNVQDAYRKRYEQTRLMYAQLAIALDHMGVGGSMLVFIHKIEAWDSIMLIRSFCMFSDVKLFKPTKVHAKRSSCYMIATNIQPKHEEAIKSVNSWKQLWRTATFDTETMFNSLFESQNPSVPDVLEDFGPMLAILGNEAWEVQANALESWLEEIC</sequence>
<evidence type="ECO:0000259" key="1">
    <source>
        <dbReference type="Pfam" id="PF01728"/>
    </source>
</evidence>
<feature type="domain" description="Ribosomal RNA methyltransferase FtsJ" evidence="1">
    <location>
        <begin position="102"/>
        <end position="283"/>
    </location>
</feature>
<dbReference type="EMBL" id="JANPWZ010000016">
    <property type="protein sequence ID" value="KAJ3580295.1"/>
    <property type="molecule type" value="Genomic_DNA"/>
</dbReference>
<dbReference type="VEuPathDB" id="FungiDB:F4678DRAFT_468763"/>
<dbReference type="SUPFAM" id="SSF53335">
    <property type="entry name" value="S-adenosyl-L-methionine-dependent methyltransferases"/>
    <property type="match status" value="1"/>
</dbReference>
<keyword evidence="3" id="KW-1185">Reference proteome</keyword>
<reference evidence="2" key="1">
    <citation type="submission" date="2022-07" db="EMBL/GenBank/DDBJ databases">
        <title>Genome Sequence of Xylaria arbuscula.</title>
        <authorList>
            <person name="Buettner E."/>
        </authorList>
    </citation>
    <scope>NUCLEOTIDE SEQUENCE</scope>
    <source>
        <strain evidence="2">VT107</strain>
    </source>
</reference>
<dbReference type="Pfam" id="PF01728">
    <property type="entry name" value="FtsJ"/>
    <property type="match status" value="1"/>
</dbReference>
<dbReference type="InterPro" id="IPR029063">
    <property type="entry name" value="SAM-dependent_MTases_sf"/>
</dbReference>
<dbReference type="GO" id="GO:0032259">
    <property type="term" value="P:methylation"/>
    <property type="evidence" value="ECO:0007669"/>
    <property type="project" value="InterPro"/>
</dbReference>
<evidence type="ECO:0000313" key="3">
    <source>
        <dbReference type="Proteomes" id="UP001148614"/>
    </source>
</evidence>
<dbReference type="Proteomes" id="UP001148614">
    <property type="component" value="Unassembled WGS sequence"/>
</dbReference>
<accession>A0A9W8NP37</accession>
<name>A0A9W8NP37_9PEZI</name>
<gene>
    <name evidence="2" type="ORF">NPX13_g269</name>
</gene>
<dbReference type="Gene3D" id="3.40.50.150">
    <property type="entry name" value="Vaccinia Virus protein VP39"/>
    <property type="match status" value="1"/>
</dbReference>
<proteinExistence type="predicted"/>
<comment type="caution">
    <text evidence="2">The sequence shown here is derived from an EMBL/GenBank/DDBJ whole genome shotgun (WGS) entry which is preliminary data.</text>
</comment>
<organism evidence="2 3">
    <name type="scientific">Xylaria arbuscula</name>
    <dbReference type="NCBI Taxonomy" id="114810"/>
    <lineage>
        <taxon>Eukaryota</taxon>
        <taxon>Fungi</taxon>
        <taxon>Dikarya</taxon>
        <taxon>Ascomycota</taxon>
        <taxon>Pezizomycotina</taxon>
        <taxon>Sordariomycetes</taxon>
        <taxon>Xylariomycetidae</taxon>
        <taxon>Xylariales</taxon>
        <taxon>Xylariaceae</taxon>
        <taxon>Xylaria</taxon>
    </lineage>
</organism>
<evidence type="ECO:0000313" key="2">
    <source>
        <dbReference type="EMBL" id="KAJ3580295.1"/>
    </source>
</evidence>
<protein>
    <recommendedName>
        <fullName evidence="1">Ribosomal RNA methyltransferase FtsJ domain-containing protein</fullName>
    </recommendedName>
</protein>
<dbReference type="GO" id="GO:0008168">
    <property type="term" value="F:methyltransferase activity"/>
    <property type="evidence" value="ECO:0007669"/>
    <property type="project" value="InterPro"/>
</dbReference>